<keyword evidence="1" id="KW-1133">Transmembrane helix</keyword>
<dbReference type="OrthoDB" id="5464825at2"/>
<evidence type="ECO:0008006" key="6">
    <source>
        <dbReference type="Google" id="ProtNLM"/>
    </source>
</evidence>
<feature type="transmembrane region" description="Helical" evidence="1">
    <location>
        <begin position="99"/>
        <end position="132"/>
    </location>
</feature>
<reference evidence="3 4" key="1">
    <citation type="submission" date="2016-11" db="EMBL/GenBank/DDBJ databases">
        <authorList>
            <person name="Varghese N."/>
            <person name="Submissions S."/>
        </authorList>
    </citation>
    <scope>NUCLEOTIDE SEQUENCE [LARGE SCALE GENOMIC DNA]</scope>
    <source>
        <strain evidence="3 4">CGMCC 1.12174</strain>
        <strain evidence="2 5">DSM 26351</strain>
    </source>
</reference>
<dbReference type="InterPro" id="IPR032531">
    <property type="entry name" value="DUF4956"/>
</dbReference>
<dbReference type="Proteomes" id="UP000184031">
    <property type="component" value="Unassembled WGS sequence"/>
</dbReference>
<dbReference type="Pfam" id="PF16316">
    <property type="entry name" value="DUF4956"/>
    <property type="match status" value="1"/>
</dbReference>
<feature type="transmembrane region" description="Helical" evidence="1">
    <location>
        <begin position="21"/>
        <end position="43"/>
    </location>
</feature>
<dbReference type="STRING" id="1055723.SAMN05216293_0553"/>
<dbReference type="EMBL" id="FOKU01000001">
    <property type="protein sequence ID" value="SFB70308.1"/>
    <property type="molecule type" value="Genomic_DNA"/>
</dbReference>
<evidence type="ECO:0000313" key="3">
    <source>
        <dbReference type="EMBL" id="SHK18225.1"/>
    </source>
</evidence>
<name>A0A1M6QDH6_9FLAO</name>
<accession>A0A1M6QDH6</accession>
<gene>
    <name evidence="2" type="ORF">SAMN04487891_101546</name>
    <name evidence="3" type="ORF">SAMN05216293_0553</name>
</gene>
<evidence type="ECO:0000313" key="2">
    <source>
        <dbReference type="EMBL" id="SFB70308.1"/>
    </source>
</evidence>
<evidence type="ECO:0000256" key="1">
    <source>
        <dbReference type="SAM" id="Phobius"/>
    </source>
</evidence>
<organism evidence="3 4">
    <name type="scientific">Flagellimonas taeanensis</name>
    <dbReference type="NCBI Taxonomy" id="1005926"/>
    <lineage>
        <taxon>Bacteria</taxon>
        <taxon>Pseudomonadati</taxon>
        <taxon>Bacteroidota</taxon>
        <taxon>Flavobacteriia</taxon>
        <taxon>Flavobacteriales</taxon>
        <taxon>Flavobacteriaceae</taxon>
        <taxon>Flagellimonas</taxon>
    </lineage>
</organism>
<keyword evidence="1" id="KW-0472">Membrane</keyword>
<proteinExistence type="predicted"/>
<dbReference type="RefSeq" id="WP_072876567.1">
    <property type="nucleotide sequence ID" value="NZ_FOKU01000001.1"/>
</dbReference>
<feature type="transmembrane region" description="Helical" evidence="1">
    <location>
        <begin position="55"/>
        <end position="87"/>
    </location>
</feature>
<evidence type="ECO:0000313" key="4">
    <source>
        <dbReference type="Proteomes" id="UP000184031"/>
    </source>
</evidence>
<keyword evidence="5" id="KW-1185">Reference proteome</keyword>
<protein>
    <recommendedName>
        <fullName evidence="6">DUF4956 domain-containing protein</fullName>
    </recommendedName>
</protein>
<keyword evidence="1" id="KW-0812">Transmembrane</keyword>
<dbReference type="EMBL" id="FRAT01000001">
    <property type="protein sequence ID" value="SHK18225.1"/>
    <property type="molecule type" value="Genomic_DNA"/>
</dbReference>
<dbReference type="AlphaFoldDB" id="A0A1M6QDH6"/>
<comment type="caution">
    <text evidence="3">The sequence shown here is derived from an EMBL/GenBank/DDBJ whole genome shotgun (WGS) entry which is preliminary data.</text>
</comment>
<evidence type="ECO:0000313" key="5">
    <source>
        <dbReference type="Proteomes" id="UP000198940"/>
    </source>
</evidence>
<dbReference type="Proteomes" id="UP000198940">
    <property type="component" value="Unassembled WGS sequence"/>
</dbReference>
<sequence>MTDLINQFDLGAGDAFSLTNYILNIVLSILLLFLLSVVYVKYGRSLSNRSHLSKVLVLVGVTTFIIISIVKSSLALSLGLVGALSIIRFRTAIKEPEELGYFFIAIAIGLGFGANQPFPTVIGMAFLFLVVVLSNRKKVAQDLGQNLIISLSDPDSTLDLKGLQSRILDIVTQNSSRTELVRLNISESNLDCNFLIVLSDYQSVNNITESLLGLNKNISMTFIDSQNMTI</sequence>